<sequence>MPYNLRQKSKPVVNMSPIEVEDNTMTLLEELKTVMDTTTRLYILTPSLSVGILETALSTLHPALRLPFQKVLMGSKMSSYAPSSPICSLQPLARPERTYMMRNIARR</sequence>
<accession>A0ABR0FVR3</accession>
<dbReference type="GeneID" id="87895082"/>
<evidence type="ECO:0000313" key="2">
    <source>
        <dbReference type="Proteomes" id="UP001322138"/>
    </source>
</evidence>
<protein>
    <submittedName>
        <fullName evidence="1">Uncharacterized protein</fullName>
    </submittedName>
</protein>
<dbReference type="RefSeq" id="XP_062736180.1">
    <property type="nucleotide sequence ID" value="XM_062875600.1"/>
</dbReference>
<proteinExistence type="predicted"/>
<gene>
    <name evidence="1" type="ORF">QC761_123358</name>
</gene>
<comment type="caution">
    <text evidence="1">The sequence shown here is derived from an EMBL/GenBank/DDBJ whole genome shotgun (WGS) entry which is preliminary data.</text>
</comment>
<reference evidence="1 2" key="1">
    <citation type="journal article" date="2023" name="bioRxiv">
        <title>High-quality genome assemblies of four members of thePodospora anserinaspecies complex.</title>
        <authorList>
            <person name="Ament-Velasquez S.L."/>
            <person name="Vogan A.A."/>
            <person name="Wallerman O."/>
            <person name="Hartmann F."/>
            <person name="Gautier V."/>
            <person name="Silar P."/>
            <person name="Giraud T."/>
            <person name="Johannesson H."/>
        </authorList>
    </citation>
    <scope>NUCLEOTIDE SEQUENCE [LARGE SCALE GENOMIC DNA]</scope>
    <source>
        <strain evidence="1 2">CBS 112042</strain>
    </source>
</reference>
<organism evidence="1 2">
    <name type="scientific">Podospora bellae-mahoneyi</name>
    <dbReference type="NCBI Taxonomy" id="2093777"/>
    <lineage>
        <taxon>Eukaryota</taxon>
        <taxon>Fungi</taxon>
        <taxon>Dikarya</taxon>
        <taxon>Ascomycota</taxon>
        <taxon>Pezizomycotina</taxon>
        <taxon>Sordariomycetes</taxon>
        <taxon>Sordariomycetidae</taxon>
        <taxon>Sordariales</taxon>
        <taxon>Podosporaceae</taxon>
        <taxon>Podospora</taxon>
    </lineage>
</organism>
<name>A0ABR0FVR3_9PEZI</name>
<dbReference type="EMBL" id="JAFFGZ010000002">
    <property type="protein sequence ID" value="KAK4647204.1"/>
    <property type="molecule type" value="Genomic_DNA"/>
</dbReference>
<dbReference type="Proteomes" id="UP001322138">
    <property type="component" value="Unassembled WGS sequence"/>
</dbReference>
<keyword evidence="2" id="KW-1185">Reference proteome</keyword>
<evidence type="ECO:0000313" key="1">
    <source>
        <dbReference type="EMBL" id="KAK4647204.1"/>
    </source>
</evidence>